<feature type="transmembrane region" description="Helical" evidence="1">
    <location>
        <begin position="172"/>
        <end position="191"/>
    </location>
</feature>
<gene>
    <name evidence="2" type="ORF">PZT46_07950</name>
</gene>
<feature type="transmembrane region" description="Helical" evidence="1">
    <location>
        <begin position="81"/>
        <end position="102"/>
    </location>
</feature>
<accession>A0AAW9LMJ3</accession>
<evidence type="ECO:0000313" key="3">
    <source>
        <dbReference type="Proteomes" id="UP001303386"/>
    </source>
</evidence>
<keyword evidence="1" id="KW-1133">Transmembrane helix</keyword>
<name>A0AAW9LMJ3_KLEAE</name>
<evidence type="ECO:0008006" key="4">
    <source>
        <dbReference type="Google" id="ProtNLM"/>
    </source>
</evidence>
<dbReference type="RefSeq" id="WP_323787053.1">
    <property type="nucleotide sequence ID" value="NZ_JARELW010000002.1"/>
</dbReference>
<protein>
    <recommendedName>
        <fullName evidence="4">ABC transmembrane type-1 domain-containing protein</fullName>
    </recommendedName>
</protein>
<dbReference type="Proteomes" id="UP001303386">
    <property type="component" value="Unassembled WGS sequence"/>
</dbReference>
<sequence length="245" mass="28244">MSIEGAKDVYNEFYYSLVYKNLYGDKDLINTYLSKVDLPINEVLIDAKNSIKIFDSGSVKVFDVDTPIQIPFSLGDMKSKVSLYNIESVGIIFMPVLLVIWIGSLSMTRIREVYYIKKVKNIAKSYPHILNIYYFIDRDMLESQKEIDDFNRMRIGDPATIKQNRSISVICFLFRAGVILTLLLLMTAPFYLGALRIFNSLNIFNLMILFVCGFINIIQSMSLLVAEFSIFRKIFFTEGQANEYI</sequence>
<dbReference type="AlphaFoldDB" id="A0AAW9LMJ3"/>
<comment type="caution">
    <text evidence="2">The sequence shown here is derived from an EMBL/GenBank/DDBJ whole genome shotgun (WGS) entry which is preliminary data.</text>
</comment>
<organism evidence="2 3">
    <name type="scientific">Klebsiella aerogenes</name>
    <name type="common">Enterobacter aerogenes</name>
    <dbReference type="NCBI Taxonomy" id="548"/>
    <lineage>
        <taxon>Bacteria</taxon>
        <taxon>Pseudomonadati</taxon>
        <taxon>Pseudomonadota</taxon>
        <taxon>Gammaproteobacteria</taxon>
        <taxon>Enterobacterales</taxon>
        <taxon>Enterobacteriaceae</taxon>
        <taxon>Klebsiella/Raoultella group</taxon>
        <taxon>Klebsiella</taxon>
    </lineage>
</organism>
<evidence type="ECO:0000313" key="2">
    <source>
        <dbReference type="EMBL" id="MEA8799187.1"/>
    </source>
</evidence>
<evidence type="ECO:0000256" key="1">
    <source>
        <dbReference type="SAM" id="Phobius"/>
    </source>
</evidence>
<reference evidence="2" key="1">
    <citation type="journal article" date="2023" name="J. Hosp. Infect.">
        <title>Cross-contamination of carbapenem-resistant Gram-negative bacteria between patients and hospital environment in the first year of a newly built surgical ward.</title>
        <authorList>
            <person name="Boutin S."/>
            <person name="Scherrer M."/>
            <person name="Spath I."/>
            <person name="Kocer K."/>
            <person name="Heeg K."/>
            <person name="Nurjadi D."/>
        </authorList>
    </citation>
    <scope>NUCLEOTIDE SEQUENCE</scope>
    <source>
        <strain evidence="2">KE10384</strain>
    </source>
</reference>
<keyword evidence="1" id="KW-0472">Membrane</keyword>
<feature type="transmembrane region" description="Helical" evidence="1">
    <location>
        <begin position="203"/>
        <end position="226"/>
    </location>
</feature>
<proteinExistence type="predicted"/>
<dbReference type="EMBL" id="JARELW010000002">
    <property type="protein sequence ID" value="MEA8799187.1"/>
    <property type="molecule type" value="Genomic_DNA"/>
</dbReference>
<keyword evidence="1" id="KW-0812">Transmembrane</keyword>